<proteinExistence type="predicted"/>
<name>A0A1K0IUZ4_CUPNE</name>
<dbReference type="EMBL" id="FMSH01000277">
    <property type="protein sequence ID" value="SCU76844.1"/>
    <property type="molecule type" value="Genomic_DNA"/>
</dbReference>
<gene>
    <name evidence="2" type="ORF">CNECB9_3480001</name>
</gene>
<accession>A0A1K0IUZ4</accession>
<sequence>MEVKQRGAKETNQDDQDVESRPLVELAPRERYTLSNYDKVEKFKYLSLSHPLLLNVMDSMTHYLCPNNGVPIIVLAGVSGVGKSWLLEEI</sequence>
<feature type="region of interest" description="Disordered" evidence="1">
    <location>
        <begin position="1"/>
        <end position="22"/>
    </location>
</feature>
<evidence type="ECO:0000256" key="1">
    <source>
        <dbReference type="SAM" id="MobiDB-lite"/>
    </source>
</evidence>
<protein>
    <submittedName>
        <fullName evidence="2">Uncharacterized protein</fullName>
    </submittedName>
</protein>
<evidence type="ECO:0000313" key="2">
    <source>
        <dbReference type="EMBL" id="SCU76844.1"/>
    </source>
</evidence>
<organism evidence="2">
    <name type="scientific">Cupriavidus necator</name>
    <name type="common">Alcaligenes eutrophus</name>
    <name type="synonym">Ralstonia eutropha</name>
    <dbReference type="NCBI Taxonomy" id="106590"/>
    <lineage>
        <taxon>Bacteria</taxon>
        <taxon>Pseudomonadati</taxon>
        <taxon>Pseudomonadota</taxon>
        <taxon>Betaproteobacteria</taxon>
        <taxon>Burkholderiales</taxon>
        <taxon>Burkholderiaceae</taxon>
        <taxon>Cupriavidus</taxon>
    </lineage>
</organism>
<dbReference type="AlphaFoldDB" id="A0A1K0IUZ4"/>
<reference evidence="2" key="1">
    <citation type="submission" date="2016-09" db="EMBL/GenBank/DDBJ databases">
        <authorList>
            <person name="Capua I."/>
            <person name="De Benedictis P."/>
            <person name="Joannis T."/>
            <person name="Lombin L.H."/>
            <person name="Cattoli G."/>
        </authorList>
    </citation>
    <scope>NUCLEOTIDE SEQUENCE</scope>
    <source>
        <strain evidence="2">B9</strain>
    </source>
</reference>
<dbReference type="RefSeq" id="WP_340526563.1">
    <property type="nucleotide sequence ID" value="NZ_FMSH01000277.1"/>
</dbReference>